<keyword evidence="1 4" id="KW-0349">Heme</keyword>
<evidence type="ECO:0000313" key="8">
    <source>
        <dbReference type="Proteomes" id="UP000266313"/>
    </source>
</evidence>
<dbReference type="Gene3D" id="1.10.760.10">
    <property type="entry name" value="Cytochrome c-like domain"/>
    <property type="match status" value="1"/>
</dbReference>
<keyword evidence="2 4" id="KW-0479">Metal-binding</keyword>
<protein>
    <submittedName>
        <fullName evidence="7">Cytochrome c class I</fullName>
    </submittedName>
</protein>
<dbReference type="KEGG" id="mmai:sS8_3034"/>
<dbReference type="PROSITE" id="PS51007">
    <property type="entry name" value="CYTC"/>
    <property type="match status" value="1"/>
</dbReference>
<organism evidence="7 8">
    <name type="scientific">Methylocaldum marinum</name>
    <dbReference type="NCBI Taxonomy" id="1432792"/>
    <lineage>
        <taxon>Bacteria</taxon>
        <taxon>Pseudomonadati</taxon>
        <taxon>Pseudomonadota</taxon>
        <taxon>Gammaproteobacteria</taxon>
        <taxon>Methylococcales</taxon>
        <taxon>Methylococcaceae</taxon>
        <taxon>Methylocaldum</taxon>
    </lineage>
</organism>
<evidence type="ECO:0000256" key="2">
    <source>
        <dbReference type="ARBA" id="ARBA00022723"/>
    </source>
</evidence>
<evidence type="ECO:0000256" key="4">
    <source>
        <dbReference type="PROSITE-ProRule" id="PRU00433"/>
    </source>
</evidence>
<gene>
    <name evidence="7" type="ORF">sS8_3034</name>
</gene>
<evidence type="ECO:0000256" key="3">
    <source>
        <dbReference type="ARBA" id="ARBA00023004"/>
    </source>
</evidence>
<feature type="transmembrane region" description="Helical" evidence="5">
    <location>
        <begin position="16"/>
        <end position="33"/>
    </location>
</feature>
<keyword evidence="5" id="KW-0472">Membrane</keyword>
<keyword evidence="8" id="KW-1185">Reference proteome</keyword>
<reference evidence="7 8" key="1">
    <citation type="submission" date="2016-12" db="EMBL/GenBank/DDBJ databases">
        <title>Genome sequencing of Methylocaldum marinum.</title>
        <authorList>
            <person name="Takeuchi M."/>
            <person name="Kamagata Y."/>
            <person name="Hiraoka S."/>
            <person name="Oshima K."/>
            <person name="Hattori M."/>
            <person name="Iwasaki W."/>
        </authorList>
    </citation>
    <scope>NUCLEOTIDE SEQUENCE [LARGE SCALE GENOMIC DNA]</scope>
    <source>
        <strain evidence="7 8">S8</strain>
    </source>
</reference>
<dbReference type="GO" id="GO:0046872">
    <property type="term" value="F:metal ion binding"/>
    <property type="evidence" value="ECO:0007669"/>
    <property type="project" value="UniProtKB-KW"/>
</dbReference>
<dbReference type="InterPro" id="IPR036909">
    <property type="entry name" value="Cyt_c-like_dom_sf"/>
</dbReference>
<dbReference type="InterPro" id="IPR009056">
    <property type="entry name" value="Cyt_c-like_dom"/>
</dbReference>
<keyword evidence="5" id="KW-1133">Transmembrane helix</keyword>
<dbReference type="RefSeq" id="WP_179952370.1">
    <property type="nucleotide sequence ID" value="NZ_AP017928.1"/>
</dbReference>
<dbReference type="EMBL" id="AP017928">
    <property type="protein sequence ID" value="BBA34977.1"/>
    <property type="molecule type" value="Genomic_DNA"/>
</dbReference>
<dbReference type="SUPFAM" id="SSF46626">
    <property type="entry name" value="Cytochrome c"/>
    <property type="match status" value="1"/>
</dbReference>
<keyword evidence="5" id="KW-0812">Transmembrane</keyword>
<name>A0A250KTN4_9GAMM</name>
<evidence type="ECO:0000259" key="6">
    <source>
        <dbReference type="PROSITE" id="PS51007"/>
    </source>
</evidence>
<evidence type="ECO:0000256" key="1">
    <source>
        <dbReference type="ARBA" id="ARBA00022617"/>
    </source>
</evidence>
<proteinExistence type="predicted"/>
<evidence type="ECO:0000256" key="5">
    <source>
        <dbReference type="SAM" id="Phobius"/>
    </source>
</evidence>
<dbReference type="Proteomes" id="UP000266313">
    <property type="component" value="Chromosome"/>
</dbReference>
<dbReference type="GO" id="GO:0020037">
    <property type="term" value="F:heme binding"/>
    <property type="evidence" value="ECO:0007669"/>
    <property type="project" value="InterPro"/>
</dbReference>
<dbReference type="GO" id="GO:0009055">
    <property type="term" value="F:electron transfer activity"/>
    <property type="evidence" value="ECO:0007669"/>
    <property type="project" value="InterPro"/>
</dbReference>
<dbReference type="Pfam" id="PF00034">
    <property type="entry name" value="Cytochrom_C"/>
    <property type="match status" value="1"/>
</dbReference>
<sequence length="201" mass="22438">MNTAPLWASEAFWKKTAVWVTAVSFVLLIALTFDSMARVSAGGSERVPAYSVINKKIDYRLDSKLNRFVPVIEGDAPLFGKTLNEDEAERLVTLGKKTFQAKNCINCHTILGNGAYYAPDLTKAWLDPNWVDETNRETLMLAFLQDPAGNARSYGTGRRMPNLGITEEEARGLIAFLKWTATIDTNGFPHNFKTLYAQENP</sequence>
<dbReference type="AlphaFoldDB" id="A0A250KTN4"/>
<feature type="domain" description="Cytochrome c" evidence="6">
    <location>
        <begin position="90"/>
        <end position="181"/>
    </location>
</feature>
<accession>A0A250KTN4</accession>
<evidence type="ECO:0000313" key="7">
    <source>
        <dbReference type="EMBL" id="BBA34977.1"/>
    </source>
</evidence>
<keyword evidence="3 4" id="KW-0408">Iron</keyword>